<feature type="domain" description="DUF7793" evidence="1">
    <location>
        <begin position="16"/>
        <end position="129"/>
    </location>
</feature>
<dbReference type="Proteomes" id="UP000670776">
    <property type="component" value="Unassembled WGS sequence"/>
</dbReference>
<comment type="caution">
    <text evidence="2">The sequence shown here is derived from an EMBL/GenBank/DDBJ whole genome shotgun (WGS) entry which is preliminary data.</text>
</comment>
<dbReference type="Pfam" id="PF25056">
    <property type="entry name" value="DUF7793"/>
    <property type="match status" value="1"/>
</dbReference>
<accession>A0ABS4BYL5</accession>
<evidence type="ECO:0000313" key="3">
    <source>
        <dbReference type="Proteomes" id="UP000670776"/>
    </source>
</evidence>
<protein>
    <recommendedName>
        <fullName evidence="1">DUF7793 domain-containing protein</fullName>
    </recommendedName>
</protein>
<evidence type="ECO:0000259" key="1">
    <source>
        <dbReference type="Pfam" id="PF25056"/>
    </source>
</evidence>
<proteinExistence type="predicted"/>
<dbReference type="InterPro" id="IPR056695">
    <property type="entry name" value="DUF7793"/>
</dbReference>
<dbReference type="RefSeq" id="WP_209656893.1">
    <property type="nucleotide sequence ID" value="NZ_JAGJCB010000028.1"/>
</dbReference>
<keyword evidence="3" id="KW-1185">Reference proteome</keyword>
<evidence type="ECO:0000313" key="2">
    <source>
        <dbReference type="EMBL" id="MBP0905678.1"/>
    </source>
</evidence>
<name>A0ABS4BYL5_9FLAO</name>
<sequence>MDFPKKVIKLNKALFWTNSLGILFCEFKNKDTNLTLSVDTVETYEKAIFSLSQGKPMPFLIDIRDCHGTFSTEAAKFFANSSVFKKVRVSEAFVINSINTKLLINSYKRIYEPHTPCAIFKNFDEALTYSINTKMMLDEDK</sequence>
<organism evidence="2 3">
    <name type="scientific">Mariniflexile gromovii</name>
    <dbReference type="NCBI Taxonomy" id="362523"/>
    <lineage>
        <taxon>Bacteria</taxon>
        <taxon>Pseudomonadati</taxon>
        <taxon>Bacteroidota</taxon>
        <taxon>Flavobacteriia</taxon>
        <taxon>Flavobacteriales</taxon>
        <taxon>Flavobacteriaceae</taxon>
        <taxon>Mariniflexile</taxon>
    </lineage>
</organism>
<gene>
    <name evidence="2" type="ORF">J8H85_17765</name>
</gene>
<reference evidence="2 3" key="1">
    <citation type="submission" date="2021-04" db="EMBL/GenBank/DDBJ databases">
        <title>Mariniflexile gromovii gen. nov., sp. nov., a gliding bacterium isolated from the sea urchin Strongylocentrotus intermedius.</title>
        <authorList>
            <person name="Ko S."/>
            <person name="Le V."/>
            <person name="Ahn C.-Y."/>
            <person name="Oh H.-M."/>
        </authorList>
    </citation>
    <scope>NUCLEOTIDE SEQUENCE [LARGE SCALE GENOMIC DNA]</scope>
    <source>
        <strain evidence="2 3">KCTC 12570</strain>
    </source>
</reference>
<dbReference type="EMBL" id="JAGJCB010000028">
    <property type="protein sequence ID" value="MBP0905678.1"/>
    <property type="molecule type" value="Genomic_DNA"/>
</dbReference>